<proteinExistence type="predicted"/>
<gene>
    <name evidence="2" type="ORF">H9726_07295</name>
</gene>
<protein>
    <submittedName>
        <fullName evidence="2">Uncharacterized protein</fullName>
    </submittedName>
</protein>
<accession>A0A9D2D7Y4</accession>
<keyword evidence="1" id="KW-0472">Membrane</keyword>
<dbReference type="SUPFAM" id="SSF63825">
    <property type="entry name" value="YWTD domain"/>
    <property type="match status" value="1"/>
</dbReference>
<evidence type="ECO:0000256" key="1">
    <source>
        <dbReference type="SAM" id="Phobius"/>
    </source>
</evidence>
<organism evidence="2 3">
    <name type="scientific">Candidatus Borkfalkia avicola</name>
    <dbReference type="NCBI Taxonomy" id="2838503"/>
    <lineage>
        <taxon>Bacteria</taxon>
        <taxon>Bacillati</taxon>
        <taxon>Bacillota</taxon>
        <taxon>Clostridia</taxon>
        <taxon>Christensenellales</taxon>
        <taxon>Christensenellaceae</taxon>
        <taxon>Candidatus Borkfalkia</taxon>
    </lineage>
</organism>
<dbReference type="Proteomes" id="UP000824025">
    <property type="component" value="Unassembled WGS sequence"/>
</dbReference>
<comment type="caution">
    <text evidence="2">The sequence shown here is derived from an EMBL/GenBank/DDBJ whole genome shotgun (WGS) entry which is preliminary data.</text>
</comment>
<evidence type="ECO:0000313" key="3">
    <source>
        <dbReference type="Proteomes" id="UP000824025"/>
    </source>
</evidence>
<feature type="transmembrane region" description="Helical" evidence="1">
    <location>
        <begin position="7"/>
        <end position="29"/>
    </location>
</feature>
<evidence type="ECO:0000313" key="2">
    <source>
        <dbReference type="EMBL" id="HIZ10277.1"/>
    </source>
</evidence>
<keyword evidence="1" id="KW-0812">Transmembrane</keyword>
<reference evidence="2" key="1">
    <citation type="journal article" date="2021" name="PeerJ">
        <title>Extensive microbial diversity within the chicken gut microbiome revealed by metagenomics and culture.</title>
        <authorList>
            <person name="Gilroy R."/>
            <person name="Ravi A."/>
            <person name="Getino M."/>
            <person name="Pursley I."/>
            <person name="Horton D.L."/>
            <person name="Alikhan N.F."/>
            <person name="Baker D."/>
            <person name="Gharbi K."/>
            <person name="Hall N."/>
            <person name="Watson M."/>
            <person name="Adriaenssens E.M."/>
            <person name="Foster-Nyarko E."/>
            <person name="Jarju S."/>
            <person name="Secka A."/>
            <person name="Antonio M."/>
            <person name="Oren A."/>
            <person name="Chaudhuri R.R."/>
            <person name="La Ragione R."/>
            <person name="Hildebrand F."/>
            <person name="Pallen M.J."/>
        </authorList>
    </citation>
    <scope>NUCLEOTIDE SEQUENCE</scope>
    <source>
        <strain evidence="2">CHK192-19661</strain>
    </source>
</reference>
<keyword evidence="1" id="KW-1133">Transmembrane helix</keyword>
<name>A0A9D2D7Y4_9FIRM</name>
<reference evidence="2" key="2">
    <citation type="submission" date="2021-04" db="EMBL/GenBank/DDBJ databases">
        <authorList>
            <person name="Gilroy R."/>
        </authorList>
    </citation>
    <scope>NUCLEOTIDE SEQUENCE</scope>
    <source>
        <strain evidence="2">CHK192-19661</strain>
    </source>
</reference>
<dbReference type="AlphaFoldDB" id="A0A9D2D7Y4"/>
<dbReference type="EMBL" id="DXCF01000037">
    <property type="protein sequence ID" value="HIZ10277.1"/>
    <property type="molecule type" value="Genomic_DNA"/>
</dbReference>
<sequence length="331" mass="35226">MQRKKKLLVIFCPIAAVLLALGIFLIVWYCGASYPQFGALARAEFEIPGLSEGVCPQGLCALPENEAGYDFAMSGYLSEGASRVYLIDEEGEAETRYVTVLENGVADASHFGGVACSDKYLYVASGERIARLSLAEAAAAESGGGVEAEYFAAGLNAAFCQYDGKLLYVGEFYRPGNYETPESHHLQTSDGGMNHAVVYAYEVDGEGAPAPTPKFALSVCDQVQGIAVYEGGIALSCSYGLADSAIRVYENVTGTETDKTFDVGGAAVPLYVLDGSVLRGTLTAPCMSEEIAVRGGRLYILFESKANKYKLFTRVRMSSVQSVALADLASL</sequence>